<accession>A0A4U8UN18</accession>
<reference evidence="1 2" key="1">
    <citation type="journal article" date="2015" name="Genome Biol.">
        <title>Comparative genomics of Steinernema reveals deeply conserved gene regulatory networks.</title>
        <authorList>
            <person name="Dillman A.R."/>
            <person name="Macchietto M."/>
            <person name="Porter C.F."/>
            <person name="Rogers A."/>
            <person name="Williams B."/>
            <person name="Antoshechkin I."/>
            <person name="Lee M.M."/>
            <person name="Goodwin Z."/>
            <person name="Lu X."/>
            <person name="Lewis E.E."/>
            <person name="Goodrich-Blair H."/>
            <person name="Stock S.P."/>
            <person name="Adams B.J."/>
            <person name="Sternberg P.W."/>
            <person name="Mortazavi A."/>
        </authorList>
    </citation>
    <scope>NUCLEOTIDE SEQUENCE [LARGE SCALE GENOMIC DNA]</scope>
    <source>
        <strain evidence="1 2">ALL</strain>
    </source>
</reference>
<proteinExistence type="predicted"/>
<dbReference type="EMBL" id="CM016762">
    <property type="protein sequence ID" value="TMS34251.1"/>
    <property type="molecule type" value="Genomic_DNA"/>
</dbReference>
<dbReference type="EMBL" id="AZBU02000001">
    <property type="protein sequence ID" value="TMS34251.1"/>
    <property type="molecule type" value="Genomic_DNA"/>
</dbReference>
<gene>
    <name evidence="1" type="ORF">L596_001879</name>
</gene>
<evidence type="ECO:0000313" key="2">
    <source>
        <dbReference type="Proteomes" id="UP000298663"/>
    </source>
</evidence>
<evidence type="ECO:0000313" key="1">
    <source>
        <dbReference type="EMBL" id="TMS34251.1"/>
    </source>
</evidence>
<dbReference type="AlphaFoldDB" id="A0A4U8UN18"/>
<keyword evidence="2" id="KW-1185">Reference proteome</keyword>
<protein>
    <submittedName>
        <fullName evidence="1">Uncharacterized protein</fullName>
    </submittedName>
</protein>
<organism evidence="1 2">
    <name type="scientific">Steinernema carpocapsae</name>
    <name type="common">Entomopathogenic nematode</name>
    <dbReference type="NCBI Taxonomy" id="34508"/>
    <lineage>
        <taxon>Eukaryota</taxon>
        <taxon>Metazoa</taxon>
        <taxon>Ecdysozoa</taxon>
        <taxon>Nematoda</taxon>
        <taxon>Chromadorea</taxon>
        <taxon>Rhabditida</taxon>
        <taxon>Tylenchina</taxon>
        <taxon>Panagrolaimomorpha</taxon>
        <taxon>Strongyloidoidea</taxon>
        <taxon>Steinernematidae</taxon>
        <taxon>Steinernema</taxon>
    </lineage>
</organism>
<reference evidence="1 2" key="2">
    <citation type="journal article" date="2019" name="G3 (Bethesda)">
        <title>Hybrid Assembly of the Genome of the Entomopathogenic Nematode Steinernema carpocapsae Identifies the X-Chromosome.</title>
        <authorList>
            <person name="Serra L."/>
            <person name="Macchietto M."/>
            <person name="Macias-Munoz A."/>
            <person name="McGill C.J."/>
            <person name="Rodriguez I.M."/>
            <person name="Rodriguez B."/>
            <person name="Murad R."/>
            <person name="Mortazavi A."/>
        </authorList>
    </citation>
    <scope>NUCLEOTIDE SEQUENCE [LARGE SCALE GENOMIC DNA]</scope>
    <source>
        <strain evidence="1 2">ALL</strain>
    </source>
</reference>
<dbReference type="Proteomes" id="UP000298663">
    <property type="component" value="Chromosome X"/>
</dbReference>
<name>A0A4U8UN18_STECR</name>
<sequence length="78" mass="9250">MARNGFRTAQYDKVRIKKEEFYQFFSVRDATALYNCGRLRWNRVCNFLAFKIVVFLCNCEVSCRTLSGFLIEHVPTTR</sequence>
<comment type="caution">
    <text evidence="1">The sequence shown here is derived from an EMBL/GenBank/DDBJ whole genome shotgun (WGS) entry which is preliminary data.</text>
</comment>